<accession>F1ZBM6</accession>
<name>F1ZBM6_9SPHN</name>
<evidence type="ECO:0000313" key="3">
    <source>
        <dbReference type="Proteomes" id="UP000004728"/>
    </source>
</evidence>
<protein>
    <recommendedName>
        <fullName evidence="1">ABC-type transport auxiliary lipoprotein component domain-containing protein</fullName>
    </recommendedName>
</protein>
<sequence length="215" mass="22826">MSIPSEAPMVRHFPKATKALHPAKAVLAPLLLLPLLGGCVNLGLGNAKVPPTLLTLTPQAVPASGATISGKPDSALSVMEPETPAKLAVLRVPVAVDESRVAYLRQAQWVERPSRLFQHLLAETLRAKDGHLISEGDSLTHGPILSGRLIDMGYDAQDHAVVVRFDAVRQMPDGTIATRRFDASVPHVDASAEEVGPALNRAANQVAQQVADWVG</sequence>
<dbReference type="eggNOG" id="COG3218">
    <property type="taxonomic scope" value="Bacteria"/>
</dbReference>
<dbReference type="HOGENOM" id="CLU_111551_0_0_5"/>
<dbReference type="EMBL" id="AEWJ01000051">
    <property type="protein sequence ID" value="EGD57889.1"/>
    <property type="molecule type" value="Genomic_DNA"/>
</dbReference>
<dbReference type="Proteomes" id="UP000004728">
    <property type="component" value="Unassembled WGS sequence"/>
</dbReference>
<gene>
    <name evidence="2" type="ORF">Y88_3219</name>
</gene>
<feature type="domain" description="ABC-type transport auxiliary lipoprotein component" evidence="1">
    <location>
        <begin position="56"/>
        <end position="211"/>
    </location>
</feature>
<dbReference type="AlphaFoldDB" id="F1ZBM6"/>
<proteinExistence type="predicted"/>
<reference evidence="2 3" key="1">
    <citation type="journal article" date="2012" name="J. Bacteriol.">
        <title>Draft Genome Sequence of Novosphingobium nitrogenifigens Y88T.</title>
        <authorList>
            <person name="Strabala T.J."/>
            <person name="Macdonald L."/>
            <person name="Liu V."/>
            <person name="Smit A.M."/>
        </authorList>
    </citation>
    <scope>NUCLEOTIDE SEQUENCE [LARGE SCALE GENOMIC DNA]</scope>
    <source>
        <strain evidence="2 3">DSM 19370</strain>
    </source>
</reference>
<dbReference type="RefSeq" id="WP_008070694.1">
    <property type="nucleotide sequence ID" value="NZ_AQWK01000007.1"/>
</dbReference>
<evidence type="ECO:0000259" key="1">
    <source>
        <dbReference type="Pfam" id="PF03886"/>
    </source>
</evidence>
<dbReference type="SUPFAM" id="SSF159594">
    <property type="entry name" value="XCC0632-like"/>
    <property type="match status" value="1"/>
</dbReference>
<comment type="caution">
    <text evidence="2">The sequence shown here is derived from an EMBL/GenBank/DDBJ whole genome shotgun (WGS) entry which is preliminary data.</text>
</comment>
<dbReference type="STRING" id="983920.Y88_3219"/>
<dbReference type="InParanoid" id="F1ZBM6"/>
<dbReference type="InterPro" id="IPR005586">
    <property type="entry name" value="ABC_trans_aux"/>
</dbReference>
<dbReference type="Pfam" id="PF03886">
    <property type="entry name" value="ABC_trans_aux"/>
    <property type="match status" value="1"/>
</dbReference>
<evidence type="ECO:0000313" key="2">
    <source>
        <dbReference type="EMBL" id="EGD57889.1"/>
    </source>
</evidence>
<keyword evidence="3" id="KW-1185">Reference proteome</keyword>
<dbReference type="Gene3D" id="3.40.50.10610">
    <property type="entry name" value="ABC-type transport auxiliary lipoprotein component"/>
    <property type="match status" value="1"/>
</dbReference>
<organism evidence="2 3">
    <name type="scientific">Novosphingobium nitrogenifigens DSM 19370</name>
    <dbReference type="NCBI Taxonomy" id="983920"/>
    <lineage>
        <taxon>Bacteria</taxon>
        <taxon>Pseudomonadati</taxon>
        <taxon>Pseudomonadota</taxon>
        <taxon>Alphaproteobacteria</taxon>
        <taxon>Sphingomonadales</taxon>
        <taxon>Sphingomonadaceae</taxon>
        <taxon>Novosphingobium</taxon>
    </lineage>
</organism>